<keyword evidence="2" id="KW-0812">Transmembrane</keyword>
<feature type="transmembrane region" description="Helical" evidence="2">
    <location>
        <begin position="6"/>
        <end position="29"/>
    </location>
</feature>
<accession>G2QT69</accession>
<feature type="transmembrane region" description="Helical" evidence="2">
    <location>
        <begin position="266"/>
        <end position="296"/>
    </location>
</feature>
<feature type="transmembrane region" description="Helical" evidence="2">
    <location>
        <begin position="50"/>
        <end position="71"/>
    </location>
</feature>
<proteinExistence type="predicted"/>
<evidence type="ECO:0000256" key="1">
    <source>
        <dbReference type="SAM" id="MobiDB-lite"/>
    </source>
</evidence>
<dbReference type="Proteomes" id="UP000008181">
    <property type="component" value="Chromosome 1"/>
</dbReference>
<evidence type="ECO:0000313" key="3">
    <source>
        <dbReference type="EMBL" id="AEO64395.1"/>
    </source>
</evidence>
<feature type="transmembrane region" description="Helical" evidence="2">
    <location>
        <begin position="137"/>
        <end position="156"/>
    </location>
</feature>
<dbReference type="KEGG" id="ttt:THITE_131404"/>
<dbReference type="AlphaFoldDB" id="G2QT69"/>
<organism evidence="3 4">
    <name type="scientific">Thermothielavioides terrestris (strain ATCC 38088 / NRRL 8126)</name>
    <name type="common">Thielavia terrestris</name>
    <dbReference type="NCBI Taxonomy" id="578455"/>
    <lineage>
        <taxon>Eukaryota</taxon>
        <taxon>Fungi</taxon>
        <taxon>Dikarya</taxon>
        <taxon>Ascomycota</taxon>
        <taxon>Pezizomycotina</taxon>
        <taxon>Sordariomycetes</taxon>
        <taxon>Sordariomycetidae</taxon>
        <taxon>Sordariales</taxon>
        <taxon>Chaetomiaceae</taxon>
        <taxon>Thermothielavioides</taxon>
        <taxon>Thermothielavioides terrestris</taxon>
    </lineage>
</organism>
<protein>
    <submittedName>
        <fullName evidence="3">Uncharacterized protein</fullName>
    </submittedName>
</protein>
<keyword evidence="4" id="KW-1185">Reference proteome</keyword>
<keyword evidence="2" id="KW-1133">Transmembrane helix</keyword>
<reference evidence="3 4" key="1">
    <citation type="journal article" date="2011" name="Nat. Biotechnol.">
        <title>Comparative genomic analysis of the thermophilic biomass-degrading fungi Myceliophthora thermophila and Thielavia terrestris.</title>
        <authorList>
            <person name="Berka R.M."/>
            <person name="Grigoriev I.V."/>
            <person name="Otillar R."/>
            <person name="Salamov A."/>
            <person name="Grimwood J."/>
            <person name="Reid I."/>
            <person name="Ishmael N."/>
            <person name="John T."/>
            <person name="Darmond C."/>
            <person name="Moisan M.-C."/>
            <person name="Henrissat B."/>
            <person name="Coutinho P.M."/>
            <person name="Lombard V."/>
            <person name="Natvig D.O."/>
            <person name="Lindquist E."/>
            <person name="Schmutz J."/>
            <person name="Lucas S."/>
            <person name="Harris P."/>
            <person name="Powlowski J."/>
            <person name="Bellemare A."/>
            <person name="Taylor D."/>
            <person name="Butler G."/>
            <person name="de Vries R.P."/>
            <person name="Allijn I.E."/>
            <person name="van den Brink J."/>
            <person name="Ushinsky S."/>
            <person name="Storms R."/>
            <person name="Powell A.J."/>
            <person name="Paulsen I.T."/>
            <person name="Elbourne L.D.H."/>
            <person name="Baker S.E."/>
            <person name="Magnuson J."/>
            <person name="LaBoissiere S."/>
            <person name="Clutterbuck A.J."/>
            <person name="Martinez D."/>
            <person name="Wogulis M."/>
            <person name="de Leon A.L."/>
            <person name="Rey M.W."/>
            <person name="Tsang A."/>
        </authorList>
    </citation>
    <scope>NUCLEOTIDE SEQUENCE [LARGE SCALE GENOMIC DNA]</scope>
    <source>
        <strain evidence="4">ATCC 38088 / NRRL 8126</strain>
    </source>
</reference>
<feature type="transmembrane region" description="Helical" evidence="2">
    <location>
        <begin position="198"/>
        <end position="215"/>
    </location>
</feature>
<dbReference type="OrthoDB" id="5217806at2759"/>
<dbReference type="RefSeq" id="XP_003650731.1">
    <property type="nucleotide sequence ID" value="XM_003650683.1"/>
</dbReference>
<evidence type="ECO:0000256" key="2">
    <source>
        <dbReference type="SAM" id="Phobius"/>
    </source>
</evidence>
<feature type="transmembrane region" description="Helical" evidence="2">
    <location>
        <begin position="106"/>
        <end position="125"/>
    </location>
</feature>
<name>G2QT69_THETT</name>
<dbReference type="eggNOG" id="ENOG502S6M4">
    <property type="taxonomic scope" value="Eukaryota"/>
</dbReference>
<evidence type="ECO:0000313" key="4">
    <source>
        <dbReference type="Proteomes" id="UP000008181"/>
    </source>
</evidence>
<keyword evidence="2" id="KW-0472">Membrane</keyword>
<dbReference type="GeneID" id="11517533"/>
<gene>
    <name evidence="3" type="ORF">THITE_131404</name>
</gene>
<feature type="region of interest" description="Disordered" evidence="1">
    <location>
        <begin position="373"/>
        <end position="412"/>
    </location>
</feature>
<feature type="transmembrane region" description="Helical" evidence="2">
    <location>
        <begin position="227"/>
        <end position="254"/>
    </location>
</feature>
<dbReference type="HOGENOM" id="CLU_053560_1_0_1"/>
<dbReference type="EMBL" id="CP003009">
    <property type="protein sequence ID" value="AEO64395.1"/>
    <property type="molecule type" value="Genomic_DNA"/>
</dbReference>
<sequence length="412" mass="45120">MATDFGGLYIGNAILYALWIIPLVVLWFISLCSARRKGDPARGGVSWLKATYPIWIIASILYLVVAGVRAAQYYDHHIDPDTSFQFDRAVTHTAITANFFENVANILLFVTLVELASGFLYCLSGGQPPSIRKFSRIAVLAWGLVLFGLSIGLFGFDQSTAVSFYRAAAPTYGLLEEDSLSFVPDEVAIDRLGGTVDILMWITSIPVLAYSAYVVHRTKTNPVLRSAAILLLVANILNFIRLLFTMAIDAAAFLSDPTRAVIDGDMVPAAVGIIVEPLFDVVPMFVLLVLLFALTIRKAGGLWSRPQPGWTPYVVAPYPAVVPVAYAPQQQQQQQAGGVPVQTAPVPMQMAPQPGQPLPAYLQVAQQKAWQQQQQQAQQQAQQQPQQGGFYYPAQPQQPAVQPQPQQQQPQP</sequence>